<proteinExistence type="predicted"/>
<reference evidence="5 6" key="1">
    <citation type="submission" date="2019-03" db="EMBL/GenBank/DDBJ databases">
        <title>Metabolic potential of uncultured bacteria and archaea associated with petroleum seepage in deep-sea sediments.</title>
        <authorList>
            <person name="Dong X."/>
            <person name="Hubert C."/>
        </authorList>
    </citation>
    <scope>NUCLEOTIDE SEQUENCE [LARGE SCALE GENOMIC DNA]</scope>
    <source>
        <strain evidence="4">E29_bin36</strain>
        <strain evidence="3">E44_bin18</strain>
    </source>
</reference>
<keyword evidence="1" id="KW-0472">Membrane</keyword>
<dbReference type="EMBL" id="SOIP01000171">
    <property type="protein sequence ID" value="TET82060.1"/>
    <property type="molecule type" value="Genomic_DNA"/>
</dbReference>
<dbReference type="SMART" id="SM00065">
    <property type="entry name" value="GAF"/>
    <property type="match status" value="1"/>
</dbReference>
<evidence type="ECO:0000313" key="5">
    <source>
        <dbReference type="Proteomes" id="UP000315525"/>
    </source>
</evidence>
<dbReference type="Proteomes" id="UP000315534">
    <property type="component" value="Unassembled WGS sequence"/>
</dbReference>
<evidence type="ECO:0000313" key="6">
    <source>
        <dbReference type="Proteomes" id="UP000315534"/>
    </source>
</evidence>
<dbReference type="InterPro" id="IPR003018">
    <property type="entry name" value="GAF"/>
</dbReference>
<dbReference type="SUPFAM" id="SSF55781">
    <property type="entry name" value="GAF domain-like"/>
    <property type="match status" value="1"/>
</dbReference>
<dbReference type="Pfam" id="PF01590">
    <property type="entry name" value="GAF"/>
    <property type="match status" value="1"/>
</dbReference>
<evidence type="ECO:0000313" key="4">
    <source>
        <dbReference type="EMBL" id="TET82060.1"/>
    </source>
</evidence>
<evidence type="ECO:0000313" key="3">
    <source>
        <dbReference type="EMBL" id="TET45580.1"/>
    </source>
</evidence>
<dbReference type="EMBL" id="SOJN01000080">
    <property type="protein sequence ID" value="TET45580.1"/>
    <property type="molecule type" value="Genomic_DNA"/>
</dbReference>
<feature type="transmembrane region" description="Helical" evidence="1">
    <location>
        <begin position="58"/>
        <end position="76"/>
    </location>
</feature>
<keyword evidence="1" id="KW-0812">Transmembrane</keyword>
<organism evidence="3 5">
    <name type="scientific">candidate division TA06 bacterium</name>
    <dbReference type="NCBI Taxonomy" id="2250710"/>
    <lineage>
        <taxon>Bacteria</taxon>
        <taxon>Bacteria division TA06</taxon>
    </lineage>
</organism>
<dbReference type="InterPro" id="IPR029016">
    <property type="entry name" value="GAF-like_dom_sf"/>
</dbReference>
<dbReference type="AlphaFoldDB" id="A0A523USR8"/>
<feature type="transmembrane region" description="Helical" evidence="1">
    <location>
        <begin position="20"/>
        <end position="38"/>
    </location>
</feature>
<gene>
    <name evidence="4" type="ORF">E3J38_02830</name>
    <name evidence="3" type="ORF">E3J62_07420</name>
</gene>
<evidence type="ECO:0000259" key="2">
    <source>
        <dbReference type="SMART" id="SM00065"/>
    </source>
</evidence>
<sequence>MEASLPSQIEKLEMRDLELVVLSLIVTFICAFSLVAIYLSFTLQPMTKNLLDPLTQRILVVSFFLLITLFSAYIIVKRRELQRMKVQLIEQEVQVRTMNGLLAELIDLYRVSSSVSSDVDLPSVLRIIMETCTGSLKADRAILFTHDPVSDELRIEADAGEKMDWEKLDDAHVRIARSVMESSEPLMINDRATFAQFAKVETDSVASLSAIYVPLRAENAAIGVLEVIAGSEWHFSEHDLKMISILADHAAISVARNRKTQALEAHVEDLETTNRVLMDKNRELQGVAGKVAGPTEEWKPDES</sequence>
<keyword evidence="1" id="KW-1133">Transmembrane helix</keyword>
<evidence type="ECO:0000256" key="1">
    <source>
        <dbReference type="SAM" id="Phobius"/>
    </source>
</evidence>
<dbReference type="Proteomes" id="UP000315525">
    <property type="component" value="Unassembled WGS sequence"/>
</dbReference>
<name>A0A523USR8_UNCT6</name>
<feature type="domain" description="GAF" evidence="2">
    <location>
        <begin position="120"/>
        <end position="264"/>
    </location>
</feature>
<accession>A0A523USR8</accession>
<protein>
    <submittedName>
        <fullName evidence="3">GAF domain-containing protein</fullName>
    </submittedName>
</protein>
<dbReference type="Gene3D" id="3.30.450.40">
    <property type="match status" value="1"/>
</dbReference>
<comment type="caution">
    <text evidence="3">The sequence shown here is derived from an EMBL/GenBank/DDBJ whole genome shotgun (WGS) entry which is preliminary data.</text>
</comment>